<reference evidence="1" key="1">
    <citation type="submission" date="2021-06" db="EMBL/GenBank/DDBJ databases">
        <authorList>
            <person name="Kallberg Y."/>
            <person name="Tangrot J."/>
            <person name="Rosling A."/>
        </authorList>
    </citation>
    <scope>NUCLEOTIDE SEQUENCE</scope>
    <source>
        <strain evidence="1">IL203A</strain>
    </source>
</reference>
<protein>
    <submittedName>
        <fullName evidence="1">11555_t:CDS:1</fullName>
    </submittedName>
</protein>
<evidence type="ECO:0000313" key="2">
    <source>
        <dbReference type="Proteomes" id="UP000789702"/>
    </source>
</evidence>
<name>A0ACA9N3S9_9GLOM</name>
<evidence type="ECO:0000313" key="1">
    <source>
        <dbReference type="EMBL" id="CAG8632816.1"/>
    </source>
</evidence>
<dbReference type="EMBL" id="CAJVPU010013477">
    <property type="protein sequence ID" value="CAG8632816.1"/>
    <property type="molecule type" value="Genomic_DNA"/>
</dbReference>
<keyword evidence="2" id="KW-1185">Reference proteome</keyword>
<sequence length="67" mass="8020">NTIRFVDVPKMFNEIFVAWTASLKFIQKAKKYFKRNCEFVKDIVEFNSTKEFGKIKQACEQNFQAYL</sequence>
<accession>A0ACA9N3S9</accession>
<dbReference type="Proteomes" id="UP000789702">
    <property type="component" value="Unassembled WGS sequence"/>
</dbReference>
<comment type="caution">
    <text evidence="1">The sequence shown here is derived from an EMBL/GenBank/DDBJ whole genome shotgun (WGS) entry which is preliminary data.</text>
</comment>
<gene>
    <name evidence="1" type="ORF">DHETER_LOCUS8472</name>
</gene>
<feature type="non-terminal residue" evidence="1">
    <location>
        <position position="1"/>
    </location>
</feature>
<proteinExistence type="predicted"/>
<organism evidence="1 2">
    <name type="scientific">Dentiscutata heterogama</name>
    <dbReference type="NCBI Taxonomy" id="1316150"/>
    <lineage>
        <taxon>Eukaryota</taxon>
        <taxon>Fungi</taxon>
        <taxon>Fungi incertae sedis</taxon>
        <taxon>Mucoromycota</taxon>
        <taxon>Glomeromycotina</taxon>
        <taxon>Glomeromycetes</taxon>
        <taxon>Diversisporales</taxon>
        <taxon>Gigasporaceae</taxon>
        <taxon>Dentiscutata</taxon>
    </lineage>
</organism>